<dbReference type="InterPro" id="IPR036259">
    <property type="entry name" value="MFS_trans_sf"/>
</dbReference>
<evidence type="ECO:0000313" key="13">
    <source>
        <dbReference type="EMBL" id="PTI52528.1"/>
    </source>
</evidence>
<accession>A0A2T4Q3M5</accession>
<evidence type="ECO:0000256" key="3">
    <source>
        <dbReference type="ARBA" id="ARBA00008537"/>
    </source>
</evidence>
<evidence type="ECO:0000256" key="5">
    <source>
        <dbReference type="ARBA" id="ARBA00022475"/>
    </source>
</evidence>
<evidence type="ECO:0000259" key="12">
    <source>
        <dbReference type="PROSITE" id="PS50850"/>
    </source>
</evidence>
<comment type="caution">
    <text evidence="13">The sequence shown here is derived from an EMBL/GenBank/DDBJ whole genome shotgun (WGS) entry which is preliminary data.</text>
</comment>
<reference evidence="13 14" key="1">
    <citation type="journal article" date="2016" name="Front. Microbiol.">
        <title>Comprehensive Phylogenetic Analysis of Bovine Non-aureus Staphylococci Species Based on Whole-Genome Sequencing.</title>
        <authorList>
            <person name="Naushad S."/>
            <person name="Barkema H.W."/>
            <person name="Luby C."/>
            <person name="Condas L.A."/>
            <person name="Nobrega D.B."/>
            <person name="Carson D.A."/>
            <person name="De Buck J."/>
        </authorList>
    </citation>
    <scope>NUCLEOTIDE SEQUENCE [LARGE SCALE GENOMIC DNA]</scope>
    <source>
        <strain evidence="13 14">SNUC 2993</strain>
    </source>
</reference>
<feature type="transmembrane region" description="Helical" evidence="11">
    <location>
        <begin position="411"/>
        <end position="436"/>
    </location>
</feature>
<feature type="transmembrane region" description="Helical" evidence="11">
    <location>
        <begin position="196"/>
        <end position="217"/>
    </location>
</feature>
<dbReference type="CDD" id="cd17503">
    <property type="entry name" value="MFS_LmrB_MDR_like"/>
    <property type="match status" value="1"/>
</dbReference>
<dbReference type="PROSITE" id="PS50850">
    <property type="entry name" value="MFS"/>
    <property type="match status" value="1"/>
</dbReference>
<keyword evidence="8 11" id="KW-0472">Membrane</keyword>
<comment type="similarity">
    <text evidence="3">Belongs to the major facilitator superfamily. EmrB family.</text>
</comment>
<dbReference type="InterPro" id="IPR004638">
    <property type="entry name" value="EmrB-like"/>
</dbReference>
<feature type="transmembrane region" description="Helical" evidence="11">
    <location>
        <begin position="548"/>
        <end position="566"/>
    </location>
</feature>
<feature type="transmembrane region" description="Helical" evidence="11">
    <location>
        <begin position="448"/>
        <end position="465"/>
    </location>
</feature>
<evidence type="ECO:0000256" key="4">
    <source>
        <dbReference type="ARBA" id="ARBA00022448"/>
    </source>
</evidence>
<feature type="transmembrane region" description="Helical" evidence="11">
    <location>
        <begin position="472"/>
        <end position="490"/>
    </location>
</feature>
<feature type="transmembrane region" description="Helical" evidence="11">
    <location>
        <begin position="158"/>
        <end position="176"/>
    </location>
</feature>
<comment type="subcellular location">
    <subcellularLocation>
        <location evidence="1">Cell membrane</location>
        <topology evidence="1">Multi-pass membrane protein</topology>
    </subcellularLocation>
</comment>
<proteinExistence type="inferred from homology"/>
<feature type="transmembrane region" description="Helical" evidence="11">
    <location>
        <begin position="620"/>
        <end position="638"/>
    </location>
</feature>
<evidence type="ECO:0000256" key="6">
    <source>
        <dbReference type="ARBA" id="ARBA00022692"/>
    </source>
</evidence>
<protein>
    <recommendedName>
        <fullName evidence="9">Quinolone resistance protein NorB</fullName>
    </recommendedName>
</protein>
<dbReference type="GO" id="GO:0022857">
    <property type="term" value="F:transmembrane transporter activity"/>
    <property type="evidence" value="ECO:0007669"/>
    <property type="project" value="InterPro"/>
</dbReference>
<gene>
    <name evidence="13" type="ORF">BU085_01130</name>
</gene>
<feature type="compositionally biased region" description="Polar residues" evidence="10">
    <location>
        <begin position="63"/>
        <end position="76"/>
    </location>
</feature>
<dbReference type="PANTHER" id="PTHR42718:SF9">
    <property type="entry name" value="MAJOR FACILITATOR SUPERFAMILY MULTIDRUG TRANSPORTER MFSC"/>
    <property type="match status" value="1"/>
</dbReference>
<dbReference type="PANTHER" id="PTHR42718">
    <property type="entry name" value="MAJOR FACILITATOR SUPERFAMILY MULTIDRUG TRANSPORTER MFSC"/>
    <property type="match status" value="1"/>
</dbReference>
<keyword evidence="4" id="KW-0813">Transport</keyword>
<keyword evidence="7 11" id="KW-1133">Transmembrane helix</keyword>
<dbReference type="Gene3D" id="1.20.1250.20">
    <property type="entry name" value="MFS general substrate transporter like domains"/>
    <property type="match status" value="1"/>
</dbReference>
<organism evidence="13 14">
    <name type="scientific">Staphylococcus warneri</name>
    <dbReference type="NCBI Taxonomy" id="1292"/>
    <lineage>
        <taxon>Bacteria</taxon>
        <taxon>Bacillati</taxon>
        <taxon>Bacillota</taxon>
        <taxon>Bacilli</taxon>
        <taxon>Bacillales</taxon>
        <taxon>Staphylococcaceae</taxon>
        <taxon>Staphylococcus</taxon>
    </lineage>
</organism>
<name>A0A2T4Q3M5_STAWA</name>
<keyword evidence="6 11" id="KW-0812">Transmembrane</keyword>
<feature type="transmembrane region" description="Helical" evidence="11">
    <location>
        <begin position="6"/>
        <end position="25"/>
    </location>
</feature>
<evidence type="ECO:0000256" key="1">
    <source>
        <dbReference type="ARBA" id="ARBA00004651"/>
    </source>
</evidence>
<dbReference type="Proteomes" id="UP000240717">
    <property type="component" value="Unassembled WGS sequence"/>
</dbReference>
<feature type="transmembrane region" description="Helical" evidence="11">
    <location>
        <begin position="224"/>
        <end position="247"/>
    </location>
</feature>
<feature type="transmembrane region" description="Helical" evidence="11">
    <location>
        <begin position="286"/>
        <end position="306"/>
    </location>
</feature>
<evidence type="ECO:0000256" key="10">
    <source>
        <dbReference type="SAM" id="MobiDB-lite"/>
    </source>
</evidence>
<feature type="region of interest" description="Disordered" evidence="10">
    <location>
        <begin position="33"/>
        <end position="134"/>
    </location>
</feature>
<dbReference type="InterPro" id="IPR011701">
    <property type="entry name" value="MFS"/>
</dbReference>
<evidence type="ECO:0000256" key="11">
    <source>
        <dbReference type="SAM" id="Phobius"/>
    </source>
</evidence>
<keyword evidence="5" id="KW-1003">Cell membrane</keyword>
<evidence type="ECO:0000256" key="8">
    <source>
        <dbReference type="ARBA" id="ARBA00023136"/>
    </source>
</evidence>
<feature type="transmembrane region" description="Helical" evidence="11">
    <location>
        <begin position="344"/>
        <end position="363"/>
    </location>
</feature>
<dbReference type="STRING" id="1194526.A284_02750"/>
<evidence type="ECO:0000256" key="2">
    <source>
        <dbReference type="ARBA" id="ARBA00007520"/>
    </source>
</evidence>
<dbReference type="GO" id="GO:0005886">
    <property type="term" value="C:plasma membrane"/>
    <property type="evidence" value="ECO:0007669"/>
    <property type="project" value="UniProtKB-SubCell"/>
</dbReference>
<dbReference type="AlphaFoldDB" id="A0A2T4Q3M5"/>
<evidence type="ECO:0000313" key="14">
    <source>
        <dbReference type="Proteomes" id="UP000240717"/>
    </source>
</evidence>
<evidence type="ECO:0000256" key="7">
    <source>
        <dbReference type="ARBA" id="ARBA00022989"/>
    </source>
</evidence>
<dbReference type="InterPro" id="IPR020846">
    <property type="entry name" value="MFS_dom"/>
</dbReference>
<evidence type="ECO:0000256" key="9">
    <source>
        <dbReference type="ARBA" id="ARBA00040594"/>
    </source>
</evidence>
<dbReference type="SUPFAM" id="SSF103473">
    <property type="entry name" value="MFS general substrate transporter"/>
    <property type="match status" value="1"/>
</dbReference>
<feature type="compositionally biased region" description="Polar residues" evidence="10">
    <location>
        <begin position="43"/>
        <end position="53"/>
    </location>
</feature>
<dbReference type="NCBIfam" id="TIGR00711">
    <property type="entry name" value="efflux_EmrB"/>
    <property type="match status" value="1"/>
</dbReference>
<dbReference type="Pfam" id="PF07690">
    <property type="entry name" value="MFS_1"/>
    <property type="match status" value="1"/>
</dbReference>
<feature type="transmembrane region" description="Helical" evidence="11">
    <location>
        <begin position="312"/>
        <end position="332"/>
    </location>
</feature>
<feature type="transmembrane region" description="Helical" evidence="11">
    <location>
        <begin position="502"/>
        <end position="527"/>
    </location>
</feature>
<dbReference type="RefSeq" id="WP_107532659.1">
    <property type="nucleotide sequence ID" value="NZ_PZEV01000002.1"/>
</dbReference>
<dbReference type="Gene3D" id="1.20.1720.10">
    <property type="entry name" value="Multidrug resistance protein D"/>
    <property type="match status" value="1"/>
</dbReference>
<feature type="compositionally biased region" description="Basic and acidic residues" evidence="10">
    <location>
        <begin position="95"/>
        <end position="125"/>
    </location>
</feature>
<feature type="domain" description="Major facilitator superfamily (MFS) profile" evidence="12">
    <location>
        <begin position="158"/>
        <end position="643"/>
    </location>
</feature>
<dbReference type="EMBL" id="PZEV01000002">
    <property type="protein sequence ID" value="PTI52528.1"/>
    <property type="molecule type" value="Genomic_DNA"/>
</dbReference>
<feature type="transmembrane region" description="Helical" evidence="11">
    <location>
        <begin position="375"/>
        <end position="391"/>
    </location>
</feature>
<comment type="similarity">
    <text evidence="2">Belongs to the major facilitator superfamily. TCR/Tet family.</text>
</comment>
<feature type="transmembrane region" description="Helical" evidence="11">
    <location>
        <begin position="253"/>
        <end position="274"/>
    </location>
</feature>
<sequence length="655" mass="72120">MTTTFIIVYILIALILLGLINFFIVKSKKKSKNQKVEQRSTKGSESQSYQSKFKASDLEKSESQTSSPNDFSSTSNHIEDDKRKHHFESINESDDSIKNEQGTLRRSEDTSHKSDVENEADEVHKPINPNSEEARVNEKIKNQQSDFIFGKGITRGKILAAMLFGMFIAILNQTLLNVALPKINTEFNISASTGQWLMTGFMLVNGILIPISAFLFNKYSYRKLFIIGLVLFTFGSLICAISMNFPIMMTGRVLQAIGAGILMPLGSNVIVTIFPPEKRGVAMGTMGIAMILAPAIGPTLSGYIVQNYDWNLMFYGMFFIGLVAIAVGFFWFRLYQRTTNPKADVPGIIYSTIGFGALLYGFSEAGNKGWGSTEIVSMFIIGIIFITLFVIRELRMKAPMLNLEVLKYPTYTLTTVINMIVMMSLYGGMILLPIYLQNLRGFSALDSGLLMLPGALVMGALGPIAGKLLDTIGIKPLAIFGIGVMTYATWELTKLNMDTPYLSIMGIYVLRSFGMAFIMMPIMTAGMNALPARLISHGNAFVNTMRQLAGSIGTAILVTVMTTQTTNHVAAFGEELDKTNPMVQDHMRELAQQFGGEQGAMKVLLQYVNKLASVEGINDAFIIATIISLVALILSFFLQSKKKADASAAESRAED</sequence>
<dbReference type="PRINTS" id="PR01036">
    <property type="entry name" value="TCRTETB"/>
</dbReference>